<accession>A0A0A9GHB3</accession>
<dbReference type="AlphaFoldDB" id="A0A0A9GHB3"/>
<name>A0A0A9GHB3_ARUDO</name>
<organism evidence="1">
    <name type="scientific">Arundo donax</name>
    <name type="common">Giant reed</name>
    <name type="synonym">Donax arundinaceus</name>
    <dbReference type="NCBI Taxonomy" id="35708"/>
    <lineage>
        <taxon>Eukaryota</taxon>
        <taxon>Viridiplantae</taxon>
        <taxon>Streptophyta</taxon>
        <taxon>Embryophyta</taxon>
        <taxon>Tracheophyta</taxon>
        <taxon>Spermatophyta</taxon>
        <taxon>Magnoliopsida</taxon>
        <taxon>Liliopsida</taxon>
        <taxon>Poales</taxon>
        <taxon>Poaceae</taxon>
        <taxon>PACMAD clade</taxon>
        <taxon>Arundinoideae</taxon>
        <taxon>Arundineae</taxon>
        <taxon>Arundo</taxon>
    </lineage>
</organism>
<reference evidence="1" key="2">
    <citation type="journal article" date="2015" name="Data Brief">
        <title>Shoot transcriptome of the giant reed, Arundo donax.</title>
        <authorList>
            <person name="Barrero R.A."/>
            <person name="Guerrero F.D."/>
            <person name="Moolhuijzen P."/>
            <person name="Goolsby J.A."/>
            <person name="Tidwell J."/>
            <person name="Bellgard S.E."/>
            <person name="Bellgard M.I."/>
        </authorList>
    </citation>
    <scope>NUCLEOTIDE SEQUENCE</scope>
    <source>
        <tissue evidence="1">Shoot tissue taken approximately 20 cm above the soil surface</tissue>
    </source>
</reference>
<proteinExistence type="predicted"/>
<reference evidence="1" key="1">
    <citation type="submission" date="2014-09" db="EMBL/GenBank/DDBJ databases">
        <authorList>
            <person name="Magalhaes I.L.F."/>
            <person name="Oliveira U."/>
            <person name="Santos F.R."/>
            <person name="Vidigal T.H.D.A."/>
            <person name="Brescovit A.D."/>
            <person name="Santos A.J."/>
        </authorList>
    </citation>
    <scope>NUCLEOTIDE SEQUENCE</scope>
    <source>
        <tissue evidence="1">Shoot tissue taken approximately 20 cm above the soil surface</tissue>
    </source>
</reference>
<evidence type="ECO:0000313" key="1">
    <source>
        <dbReference type="EMBL" id="JAE23877.1"/>
    </source>
</evidence>
<dbReference type="EMBL" id="GBRH01174019">
    <property type="protein sequence ID" value="JAE23877.1"/>
    <property type="molecule type" value="Transcribed_RNA"/>
</dbReference>
<sequence>MSFKPSKGVQAQRSTSAITLVVLYDILCGLERFVAQ</sequence>
<protein>
    <submittedName>
        <fullName evidence="1">Uncharacterized protein</fullName>
    </submittedName>
</protein>